<dbReference type="PROSITE" id="PS51257">
    <property type="entry name" value="PROKAR_LIPOPROTEIN"/>
    <property type="match status" value="1"/>
</dbReference>
<evidence type="ECO:0000313" key="5">
    <source>
        <dbReference type="Proteomes" id="UP000193495"/>
    </source>
</evidence>
<dbReference type="Proteomes" id="UP000193495">
    <property type="component" value="Unassembled WGS sequence"/>
</dbReference>
<evidence type="ECO:0000256" key="2">
    <source>
        <dbReference type="SAM" id="SignalP"/>
    </source>
</evidence>
<evidence type="ECO:0008006" key="7">
    <source>
        <dbReference type="Google" id="ProtNLM"/>
    </source>
</evidence>
<feature type="signal peptide" evidence="2">
    <location>
        <begin position="1"/>
        <end position="19"/>
    </location>
</feature>
<proteinExistence type="predicted"/>
<reference evidence="3 6" key="2">
    <citation type="submission" date="2018-03" db="EMBL/GenBank/DDBJ databases">
        <title>Genomic Encyclopedia of Archaeal and Bacterial Type Strains, Phase II (KMG-II): from individual species to whole genera.</title>
        <authorList>
            <person name="Goeker M."/>
        </authorList>
    </citation>
    <scope>NUCLEOTIDE SEQUENCE [LARGE SCALE GENOMIC DNA]</scope>
    <source>
        <strain evidence="3 6">DSM 29956</strain>
    </source>
</reference>
<evidence type="ECO:0000313" key="3">
    <source>
        <dbReference type="EMBL" id="PSK80690.1"/>
    </source>
</evidence>
<dbReference type="RefSeq" id="WP_085897880.1">
    <property type="nucleotide sequence ID" value="NZ_FWFY01000019.1"/>
</dbReference>
<dbReference type="OrthoDB" id="7883418at2"/>
<feature type="region of interest" description="Disordered" evidence="1">
    <location>
        <begin position="27"/>
        <end position="63"/>
    </location>
</feature>
<reference evidence="4 5" key="1">
    <citation type="submission" date="2017-03" db="EMBL/GenBank/DDBJ databases">
        <authorList>
            <person name="Afonso C.L."/>
            <person name="Miller P.J."/>
            <person name="Scott M.A."/>
            <person name="Spackman E."/>
            <person name="Goraichik I."/>
            <person name="Dimitrov K.M."/>
            <person name="Suarez D.L."/>
            <person name="Swayne D.E."/>
        </authorList>
    </citation>
    <scope>NUCLEOTIDE SEQUENCE [LARGE SCALE GENOMIC DNA]</scope>
    <source>
        <strain evidence="4 5">CECT 8367</strain>
    </source>
</reference>
<feature type="compositionally biased region" description="Gly residues" evidence="1">
    <location>
        <begin position="54"/>
        <end position="63"/>
    </location>
</feature>
<name>A0A1X7A5Q1_9RHOB</name>
<feature type="chain" id="PRO_5044568362" description="Lipoprotein" evidence="2">
    <location>
        <begin position="20"/>
        <end position="63"/>
    </location>
</feature>
<dbReference type="EMBL" id="FWFY01000019">
    <property type="protein sequence ID" value="SLN70910.1"/>
    <property type="molecule type" value="Genomic_DNA"/>
</dbReference>
<dbReference type="AlphaFoldDB" id="A0A1X7A5Q1"/>
<keyword evidence="2" id="KW-0732">Signal</keyword>
<dbReference type="EMBL" id="PYGB01000020">
    <property type="protein sequence ID" value="PSK80690.1"/>
    <property type="molecule type" value="Genomic_DNA"/>
</dbReference>
<gene>
    <name evidence="3" type="ORF">CLV79_12033</name>
    <name evidence="4" type="ORF">LOS8367_03588</name>
</gene>
<dbReference type="Proteomes" id="UP000240624">
    <property type="component" value="Unassembled WGS sequence"/>
</dbReference>
<evidence type="ECO:0000313" key="4">
    <source>
        <dbReference type="EMBL" id="SLN70910.1"/>
    </source>
</evidence>
<protein>
    <recommendedName>
        <fullName evidence="7">Lipoprotein</fullName>
    </recommendedName>
</protein>
<accession>A0A1X7A5Q1</accession>
<evidence type="ECO:0000256" key="1">
    <source>
        <dbReference type="SAM" id="MobiDB-lite"/>
    </source>
</evidence>
<sequence>MTYKSMLPAFFLLAACAEMQGGTCVTTPASADGTVFDDEDRADYRPGGDPVLQTGGGLNDEED</sequence>
<organism evidence="4 5">
    <name type="scientific">Limimaricola soesokkakensis</name>
    <dbReference type="NCBI Taxonomy" id="1343159"/>
    <lineage>
        <taxon>Bacteria</taxon>
        <taxon>Pseudomonadati</taxon>
        <taxon>Pseudomonadota</taxon>
        <taxon>Alphaproteobacteria</taxon>
        <taxon>Rhodobacterales</taxon>
        <taxon>Paracoccaceae</taxon>
        <taxon>Limimaricola</taxon>
    </lineage>
</organism>
<evidence type="ECO:0000313" key="6">
    <source>
        <dbReference type="Proteomes" id="UP000240624"/>
    </source>
</evidence>
<keyword evidence="6" id="KW-1185">Reference proteome</keyword>